<dbReference type="EMBL" id="FOZX01000002">
    <property type="protein sequence ID" value="SFS57225.1"/>
    <property type="molecule type" value="Genomic_DNA"/>
</dbReference>
<gene>
    <name evidence="3" type="ORF">SAMN05660874_02065</name>
</gene>
<keyword evidence="2" id="KW-0472">Membrane</keyword>
<accession>A0A1I6QXU8</accession>
<name>A0A1I6QXU8_9PSEU</name>
<keyword evidence="4" id="KW-1185">Reference proteome</keyword>
<evidence type="ECO:0000313" key="4">
    <source>
        <dbReference type="Proteomes" id="UP000198852"/>
    </source>
</evidence>
<dbReference type="Proteomes" id="UP000198852">
    <property type="component" value="Unassembled WGS sequence"/>
</dbReference>
<sequence>MERVETAGIVGGGVLAEDRQQGDGLHQGDWERRIAQRSEELYRERIVQRLLLAWAVPGNLVLAAVGVTLLALSASVVPAAVAFFVAATSAGVAAVYVYRQHFRVRAVDTDLRALEGAHREQLMDELGTGDLLDAHKRYRAQLPELIERYRHEARGDRWKDSALQTVVIGGSIIAATATATAASVPEIRWVAIVLSLLVAVAAAYAGYAKHRDRSASWQETADALEREYEAVELRVGRYRRFGSEREAYAEFAEAVEALRAERARRLPSAVNDGLMQ</sequence>
<evidence type="ECO:0008006" key="5">
    <source>
        <dbReference type="Google" id="ProtNLM"/>
    </source>
</evidence>
<dbReference type="STRING" id="95161.SAMN05660874_02065"/>
<dbReference type="NCBIfam" id="NF033634">
    <property type="entry name" value="SLATT_1"/>
    <property type="match status" value="1"/>
</dbReference>
<protein>
    <recommendedName>
        <fullName evidence="5">SMODS and SLOG-associating 2TM effector domain-containing protein</fullName>
    </recommendedName>
</protein>
<keyword evidence="1" id="KW-0175">Coiled coil</keyword>
<feature type="transmembrane region" description="Helical" evidence="2">
    <location>
        <begin position="162"/>
        <end position="181"/>
    </location>
</feature>
<feature type="transmembrane region" description="Helical" evidence="2">
    <location>
        <begin position="51"/>
        <end position="73"/>
    </location>
</feature>
<evidence type="ECO:0000256" key="2">
    <source>
        <dbReference type="SAM" id="Phobius"/>
    </source>
</evidence>
<feature type="transmembrane region" description="Helical" evidence="2">
    <location>
        <begin position="79"/>
        <end position="98"/>
    </location>
</feature>
<feature type="coiled-coil region" evidence="1">
    <location>
        <begin position="207"/>
        <end position="234"/>
    </location>
</feature>
<keyword evidence="2" id="KW-1133">Transmembrane helix</keyword>
<dbReference type="OrthoDB" id="3684311at2"/>
<organism evidence="3 4">
    <name type="scientific">Saccharopolyspora flava</name>
    <dbReference type="NCBI Taxonomy" id="95161"/>
    <lineage>
        <taxon>Bacteria</taxon>
        <taxon>Bacillati</taxon>
        <taxon>Actinomycetota</taxon>
        <taxon>Actinomycetes</taxon>
        <taxon>Pseudonocardiales</taxon>
        <taxon>Pseudonocardiaceae</taxon>
        <taxon>Saccharopolyspora</taxon>
    </lineage>
</organism>
<evidence type="ECO:0000313" key="3">
    <source>
        <dbReference type="EMBL" id="SFS57225.1"/>
    </source>
</evidence>
<feature type="transmembrane region" description="Helical" evidence="2">
    <location>
        <begin position="187"/>
        <end position="207"/>
    </location>
</feature>
<dbReference type="RefSeq" id="WP_093415599.1">
    <property type="nucleotide sequence ID" value="NZ_FOZX01000002.1"/>
</dbReference>
<evidence type="ECO:0000256" key="1">
    <source>
        <dbReference type="SAM" id="Coils"/>
    </source>
</evidence>
<proteinExistence type="predicted"/>
<reference evidence="4" key="1">
    <citation type="submission" date="2016-10" db="EMBL/GenBank/DDBJ databases">
        <authorList>
            <person name="Varghese N."/>
            <person name="Submissions S."/>
        </authorList>
    </citation>
    <scope>NUCLEOTIDE SEQUENCE [LARGE SCALE GENOMIC DNA]</scope>
    <source>
        <strain evidence="4">DSM 44771</strain>
    </source>
</reference>
<keyword evidence="2" id="KW-0812">Transmembrane</keyword>
<dbReference type="AlphaFoldDB" id="A0A1I6QXU8"/>